<feature type="transmembrane region" description="Helical" evidence="7">
    <location>
        <begin position="9"/>
        <end position="29"/>
    </location>
</feature>
<evidence type="ECO:0000256" key="6">
    <source>
        <dbReference type="ARBA" id="ARBA00023136"/>
    </source>
</evidence>
<comment type="caution">
    <text evidence="9">The sequence shown here is derived from an EMBL/GenBank/DDBJ whole genome shotgun (WGS) entry which is preliminary data.</text>
</comment>
<keyword evidence="5 7" id="KW-1133">Transmembrane helix</keyword>
<evidence type="ECO:0000256" key="3">
    <source>
        <dbReference type="ARBA" id="ARBA00022475"/>
    </source>
</evidence>
<feature type="transmembrane region" description="Helical" evidence="7">
    <location>
        <begin position="394"/>
        <end position="414"/>
    </location>
</feature>
<comment type="subcellular location">
    <subcellularLocation>
        <location evidence="1">Cell membrane</location>
        <topology evidence="1">Multi-pass membrane protein</topology>
    </subcellularLocation>
</comment>
<evidence type="ECO:0000313" key="10">
    <source>
        <dbReference type="Proteomes" id="UP001596223"/>
    </source>
</evidence>
<dbReference type="Pfam" id="PF12051">
    <property type="entry name" value="DUF3533"/>
    <property type="match status" value="1"/>
</dbReference>
<gene>
    <name evidence="9" type="ORF">ACFP3H_02490</name>
</gene>
<dbReference type="EMBL" id="JBHSQN010000001">
    <property type="protein sequence ID" value="MFC6009907.1"/>
    <property type="molecule type" value="Genomic_DNA"/>
</dbReference>
<evidence type="ECO:0000256" key="5">
    <source>
        <dbReference type="ARBA" id="ARBA00022989"/>
    </source>
</evidence>
<keyword evidence="4 7" id="KW-0812">Transmembrane</keyword>
<comment type="similarity">
    <text evidence="2">Belongs to the ABC-2 integral membrane protein family.</text>
</comment>
<dbReference type="Gene3D" id="3.40.1710.10">
    <property type="entry name" value="abc type-2 transporter like domain"/>
    <property type="match status" value="1"/>
</dbReference>
<dbReference type="InterPro" id="IPR022703">
    <property type="entry name" value="DUF3533"/>
</dbReference>
<feature type="transmembrane region" description="Helical" evidence="7">
    <location>
        <begin position="302"/>
        <end position="324"/>
    </location>
</feature>
<feature type="domain" description="DUF3533" evidence="8">
    <location>
        <begin position="14"/>
        <end position="385"/>
    </location>
</feature>
<feature type="transmembrane region" description="Helical" evidence="7">
    <location>
        <begin position="331"/>
        <end position="352"/>
    </location>
</feature>
<evidence type="ECO:0000256" key="7">
    <source>
        <dbReference type="SAM" id="Phobius"/>
    </source>
</evidence>
<keyword evidence="6 7" id="KW-0472">Membrane</keyword>
<dbReference type="PANTHER" id="PTHR43077:SF8">
    <property type="entry name" value="DOXORUBICIN RESISTANCE ABC TRANSPORTER PERMEASE PROTEIN DRRB"/>
    <property type="match status" value="1"/>
</dbReference>
<dbReference type="InterPro" id="IPR051328">
    <property type="entry name" value="T7SS_ABC-Transporter"/>
</dbReference>
<organism evidence="9 10">
    <name type="scientific">Nocardia lasii</name>
    <dbReference type="NCBI Taxonomy" id="1616107"/>
    <lineage>
        <taxon>Bacteria</taxon>
        <taxon>Bacillati</taxon>
        <taxon>Actinomycetota</taxon>
        <taxon>Actinomycetes</taxon>
        <taxon>Mycobacteriales</taxon>
        <taxon>Nocardiaceae</taxon>
        <taxon>Nocardia</taxon>
    </lineage>
</organism>
<protein>
    <submittedName>
        <fullName evidence="9">YhgE/Pip domain-containing protein</fullName>
    </submittedName>
</protein>
<dbReference type="RefSeq" id="WP_378598840.1">
    <property type="nucleotide sequence ID" value="NZ_JBHSQN010000001.1"/>
</dbReference>
<sequence length="425" mass="45728">MQRGEFLRMILRPTVVLTILTALLGVMYLDYVADPEGNLHGFPIAVVNLDVGDVTGTGTPVDFGKQVTDALVEGIPKDKVDLRVIGITESERQLRNGDIYGAIIIPGDFSKRLGILGAGSVVAGQMERPVITLQTNPRLGAFGTQITQQIGQQALTEVDKQVGIQLTDQVKATLAQTPPGAPAPEVSGAAMLTLQQPIDIVSSEFRPLPKGTGQGLTAFFYALLLLLAGMIGAMIVHTMTDAHLGFVPNEFGPIYIHHEPLKITRVGTLLVKWVIMVVVSLVVALVYILVAAALNMPIGNPLSLYLFSVLCLIACGWTGLTMLAVFGTPGLLINMILFVVLGLPSSGGTVPIEATPKYLTWLAEFEPMHQVYLGVRSILYFDSNFDAGLGRGTFMALIGIVFAVILGLSVTRYYDNKGLHRRNLH</sequence>
<keyword evidence="3" id="KW-1003">Cell membrane</keyword>
<reference evidence="10" key="1">
    <citation type="journal article" date="2019" name="Int. J. Syst. Evol. Microbiol.">
        <title>The Global Catalogue of Microorganisms (GCM) 10K type strain sequencing project: providing services to taxonomists for standard genome sequencing and annotation.</title>
        <authorList>
            <consortium name="The Broad Institute Genomics Platform"/>
            <consortium name="The Broad Institute Genome Sequencing Center for Infectious Disease"/>
            <person name="Wu L."/>
            <person name="Ma J."/>
        </authorList>
    </citation>
    <scope>NUCLEOTIDE SEQUENCE [LARGE SCALE GENOMIC DNA]</scope>
    <source>
        <strain evidence="10">CCUG 36956</strain>
    </source>
</reference>
<dbReference type="PANTHER" id="PTHR43077">
    <property type="entry name" value="TRANSPORT PERMEASE YVFS-RELATED"/>
    <property type="match status" value="1"/>
</dbReference>
<evidence type="ECO:0000256" key="2">
    <source>
        <dbReference type="ARBA" id="ARBA00007783"/>
    </source>
</evidence>
<evidence type="ECO:0000256" key="4">
    <source>
        <dbReference type="ARBA" id="ARBA00022692"/>
    </source>
</evidence>
<keyword evidence="10" id="KW-1185">Reference proteome</keyword>
<evidence type="ECO:0000256" key="1">
    <source>
        <dbReference type="ARBA" id="ARBA00004651"/>
    </source>
</evidence>
<feature type="transmembrane region" description="Helical" evidence="7">
    <location>
        <begin position="218"/>
        <end position="236"/>
    </location>
</feature>
<feature type="transmembrane region" description="Helical" evidence="7">
    <location>
        <begin position="269"/>
        <end position="290"/>
    </location>
</feature>
<evidence type="ECO:0000259" key="8">
    <source>
        <dbReference type="Pfam" id="PF12051"/>
    </source>
</evidence>
<name>A0ABW1JLZ6_9NOCA</name>
<accession>A0ABW1JLZ6</accession>
<proteinExistence type="inferred from homology"/>
<evidence type="ECO:0000313" key="9">
    <source>
        <dbReference type="EMBL" id="MFC6009907.1"/>
    </source>
</evidence>
<dbReference type="Proteomes" id="UP001596223">
    <property type="component" value="Unassembled WGS sequence"/>
</dbReference>